<protein>
    <recommendedName>
        <fullName evidence="4">Putative pterin-4-alpha-carbinolamine dehydratase</fullName>
        <ecNumber evidence="3">4.2.1.96</ecNumber>
    </recommendedName>
</protein>
<evidence type="ECO:0000256" key="1">
    <source>
        <dbReference type="ARBA" id="ARBA00001554"/>
    </source>
</evidence>
<dbReference type="InterPro" id="IPR001533">
    <property type="entry name" value="Pterin_deHydtase"/>
</dbReference>
<dbReference type="RefSeq" id="WP_201845854.1">
    <property type="nucleotide sequence ID" value="NZ_JABBYC010000007.1"/>
</dbReference>
<dbReference type="Gene3D" id="3.30.1360.20">
    <property type="entry name" value="Transcriptional coactivator/pterin dehydratase"/>
    <property type="match status" value="1"/>
</dbReference>
<keyword evidence="8" id="KW-1185">Reference proteome</keyword>
<dbReference type="NCBIfam" id="NF002017">
    <property type="entry name" value="PRK00823.1-2"/>
    <property type="match status" value="1"/>
</dbReference>
<dbReference type="PANTHER" id="PTHR12599">
    <property type="entry name" value="PTERIN-4-ALPHA-CARBINOLAMINE DEHYDRATASE"/>
    <property type="match status" value="1"/>
</dbReference>
<evidence type="ECO:0000259" key="6">
    <source>
        <dbReference type="Pfam" id="PF18029"/>
    </source>
</evidence>
<evidence type="ECO:0000256" key="4">
    <source>
        <dbReference type="ARBA" id="ARBA00021735"/>
    </source>
</evidence>
<organism evidence="7 8">
    <name type="scientific">Myceligenerans indicum</name>
    <dbReference type="NCBI Taxonomy" id="2593663"/>
    <lineage>
        <taxon>Bacteria</taxon>
        <taxon>Bacillati</taxon>
        <taxon>Actinomycetota</taxon>
        <taxon>Actinomycetes</taxon>
        <taxon>Micrococcales</taxon>
        <taxon>Promicromonosporaceae</taxon>
        <taxon>Myceligenerans</taxon>
    </lineage>
</organism>
<dbReference type="SUPFAM" id="SSF55248">
    <property type="entry name" value="PCD-like"/>
    <property type="match status" value="1"/>
</dbReference>
<evidence type="ECO:0000256" key="5">
    <source>
        <dbReference type="ARBA" id="ARBA00023239"/>
    </source>
</evidence>
<evidence type="ECO:0000313" key="8">
    <source>
        <dbReference type="Proteomes" id="UP000675409"/>
    </source>
</evidence>
<dbReference type="InterPro" id="IPR041581">
    <property type="entry name" value="Glyoxalase_6"/>
</dbReference>
<accession>A0ABS1LJ09</accession>
<reference evidence="7 8" key="1">
    <citation type="journal article" date="2021" name="Arch. Microbiol.">
        <title>Myceligenerans indicum sp. nov., an actinobacterium isolated from mangrove sediment of Sundarbans, India.</title>
        <authorList>
            <person name="Asha K."/>
            <person name="Bhadury P."/>
        </authorList>
    </citation>
    <scope>NUCLEOTIDE SEQUENCE [LARGE SCALE GENOMIC DNA]</scope>
    <source>
        <strain evidence="7 8">I2</strain>
    </source>
</reference>
<dbReference type="Pfam" id="PF18029">
    <property type="entry name" value="Glyoxalase_6"/>
    <property type="match status" value="1"/>
</dbReference>
<dbReference type="InterPro" id="IPR036428">
    <property type="entry name" value="PCD_sf"/>
</dbReference>
<comment type="similarity">
    <text evidence="2">Belongs to the pterin-4-alpha-carbinolamine dehydratase family.</text>
</comment>
<dbReference type="GO" id="GO:0008124">
    <property type="term" value="F:4-alpha-hydroxytetrahydrobiopterin dehydratase activity"/>
    <property type="evidence" value="ECO:0007669"/>
    <property type="project" value="UniProtKB-EC"/>
</dbReference>
<dbReference type="CDD" id="cd00488">
    <property type="entry name" value="PCD_DCoH"/>
    <property type="match status" value="1"/>
</dbReference>
<dbReference type="Proteomes" id="UP000675409">
    <property type="component" value="Unassembled WGS sequence"/>
</dbReference>
<evidence type="ECO:0000313" key="7">
    <source>
        <dbReference type="EMBL" id="MBL0886014.1"/>
    </source>
</evidence>
<dbReference type="Pfam" id="PF01329">
    <property type="entry name" value="Pterin_4a"/>
    <property type="match status" value="1"/>
</dbReference>
<gene>
    <name evidence="7" type="ORF">HGK34_06940</name>
</gene>
<dbReference type="InterPro" id="IPR029068">
    <property type="entry name" value="Glyas_Bleomycin-R_OHBP_Dase"/>
</dbReference>
<sequence>MSTLTGQQIAGLGLTGWVFLGDALYTRAATGSFAAGLALADAVGAAAEEANHHPDLDLRYPHVDIRLTSHDAGGVTQRDIDMARTVTELARQAGVSLEGTGMSRVELALDTPAREGVMPFWRELLAYESGAAEVTRPWSADEIGDPAGRLPVVWFQASGSEEPRQRWHLDVWVDPSQVQDRIDAAVAAGGRVVDDSEKPSFVVLADAEGNRSCLCTWRDPDEQ</sequence>
<comment type="caution">
    <text evidence="7">The sequence shown here is derived from an EMBL/GenBank/DDBJ whole genome shotgun (WGS) entry which is preliminary data.</text>
</comment>
<dbReference type="EC" id="4.2.1.96" evidence="3"/>
<keyword evidence="5 7" id="KW-0456">Lyase</keyword>
<feature type="domain" description="Glyoxalase-like" evidence="6">
    <location>
        <begin position="107"/>
        <end position="215"/>
    </location>
</feature>
<evidence type="ECO:0000256" key="3">
    <source>
        <dbReference type="ARBA" id="ARBA00013252"/>
    </source>
</evidence>
<evidence type="ECO:0000256" key="2">
    <source>
        <dbReference type="ARBA" id="ARBA00006472"/>
    </source>
</evidence>
<dbReference type="EMBL" id="JABBYC010000007">
    <property type="protein sequence ID" value="MBL0886014.1"/>
    <property type="molecule type" value="Genomic_DNA"/>
</dbReference>
<proteinExistence type="inferred from homology"/>
<dbReference type="Gene3D" id="3.10.180.10">
    <property type="entry name" value="2,3-Dihydroxybiphenyl 1,2-Dioxygenase, domain 1"/>
    <property type="match status" value="1"/>
</dbReference>
<dbReference type="PANTHER" id="PTHR12599:SF0">
    <property type="entry name" value="PTERIN-4-ALPHA-CARBINOLAMINE DEHYDRATASE"/>
    <property type="match status" value="1"/>
</dbReference>
<dbReference type="SUPFAM" id="SSF54593">
    <property type="entry name" value="Glyoxalase/Bleomycin resistance protein/Dihydroxybiphenyl dioxygenase"/>
    <property type="match status" value="1"/>
</dbReference>
<comment type="catalytic activity">
    <reaction evidence="1">
        <text>(4aS,6R)-4a-hydroxy-L-erythro-5,6,7,8-tetrahydrobiopterin = (6R)-L-erythro-6,7-dihydrobiopterin + H2O</text>
        <dbReference type="Rhea" id="RHEA:11920"/>
        <dbReference type="ChEBI" id="CHEBI:15377"/>
        <dbReference type="ChEBI" id="CHEBI:15642"/>
        <dbReference type="ChEBI" id="CHEBI:43120"/>
        <dbReference type="EC" id="4.2.1.96"/>
    </reaction>
</comment>
<name>A0ABS1LJ09_9MICO</name>